<dbReference type="InterPro" id="IPR050072">
    <property type="entry name" value="Peptidase_M20A"/>
</dbReference>
<gene>
    <name evidence="7" type="ORF">IAC68_07175</name>
</gene>
<dbReference type="Gene3D" id="3.40.630.10">
    <property type="entry name" value="Zn peptidases"/>
    <property type="match status" value="1"/>
</dbReference>
<dbReference type="GO" id="GO:0006526">
    <property type="term" value="P:L-arginine biosynthetic process"/>
    <property type="evidence" value="ECO:0007669"/>
    <property type="project" value="TreeGrafter"/>
</dbReference>
<reference evidence="7" key="1">
    <citation type="submission" date="2020-10" db="EMBL/GenBank/DDBJ databases">
        <authorList>
            <person name="Gilroy R."/>
        </authorList>
    </citation>
    <scope>NUCLEOTIDE SEQUENCE</scope>
    <source>
        <strain evidence="7">15467</strain>
    </source>
</reference>
<dbReference type="InterPro" id="IPR011650">
    <property type="entry name" value="Peptidase_M20_dimer"/>
</dbReference>
<feature type="domain" description="Peptidase M20 dimerisation" evidence="6">
    <location>
        <begin position="181"/>
        <end position="283"/>
    </location>
</feature>
<dbReference type="Gene3D" id="3.30.70.360">
    <property type="match status" value="1"/>
</dbReference>
<evidence type="ECO:0000313" key="7">
    <source>
        <dbReference type="EMBL" id="MBO8429692.1"/>
    </source>
</evidence>
<dbReference type="SUPFAM" id="SSF53187">
    <property type="entry name" value="Zn-dependent exopeptidases"/>
    <property type="match status" value="1"/>
</dbReference>
<comment type="cofactor">
    <cofactor evidence="1">
        <name>Zn(2+)</name>
        <dbReference type="ChEBI" id="CHEBI:29105"/>
    </cofactor>
</comment>
<protein>
    <submittedName>
        <fullName evidence="7">M20/M25/M40 family metallo-hydrolase</fullName>
    </submittedName>
</protein>
<comment type="caution">
    <text evidence="7">The sequence shown here is derived from an EMBL/GenBank/DDBJ whole genome shotgun (WGS) entry which is preliminary data.</text>
</comment>
<proteinExistence type="predicted"/>
<reference evidence="7" key="2">
    <citation type="journal article" date="2021" name="PeerJ">
        <title>Extensive microbial diversity within the chicken gut microbiome revealed by metagenomics and culture.</title>
        <authorList>
            <person name="Gilroy R."/>
            <person name="Ravi A."/>
            <person name="Getino M."/>
            <person name="Pursley I."/>
            <person name="Horton D.L."/>
            <person name="Alikhan N.F."/>
            <person name="Baker D."/>
            <person name="Gharbi K."/>
            <person name="Hall N."/>
            <person name="Watson M."/>
            <person name="Adriaenssens E.M."/>
            <person name="Foster-Nyarko E."/>
            <person name="Jarju S."/>
            <person name="Secka A."/>
            <person name="Antonio M."/>
            <person name="Oren A."/>
            <person name="Chaudhuri R.R."/>
            <person name="La Ragione R."/>
            <person name="Hildebrand F."/>
            <person name="Pallen M.J."/>
        </authorList>
    </citation>
    <scope>NUCLEOTIDE SEQUENCE</scope>
    <source>
        <strain evidence="7">15467</strain>
    </source>
</reference>
<dbReference type="EMBL" id="JADINB010000152">
    <property type="protein sequence ID" value="MBO8429692.1"/>
    <property type="molecule type" value="Genomic_DNA"/>
</dbReference>
<evidence type="ECO:0000256" key="4">
    <source>
        <dbReference type="ARBA" id="ARBA00022833"/>
    </source>
</evidence>
<dbReference type="GO" id="GO:0008777">
    <property type="term" value="F:acetylornithine deacetylase activity"/>
    <property type="evidence" value="ECO:0007669"/>
    <property type="project" value="TreeGrafter"/>
</dbReference>
<evidence type="ECO:0000313" key="8">
    <source>
        <dbReference type="Proteomes" id="UP000823635"/>
    </source>
</evidence>
<evidence type="ECO:0000256" key="2">
    <source>
        <dbReference type="ARBA" id="ARBA00022723"/>
    </source>
</evidence>
<dbReference type="Proteomes" id="UP000823635">
    <property type="component" value="Unassembled WGS sequence"/>
</dbReference>
<accession>A0A9D9DKN1</accession>
<dbReference type="PANTHER" id="PTHR43808:SF31">
    <property type="entry name" value="N-ACETYL-L-CITRULLINE DEACETYLASE"/>
    <property type="match status" value="1"/>
</dbReference>
<evidence type="ECO:0000256" key="3">
    <source>
        <dbReference type="ARBA" id="ARBA00022801"/>
    </source>
</evidence>
<name>A0A9D9DKN1_9BACT</name>
<dbReference type="GO" id="GO:0046872">
    <property type="term" value="F:metal ion binding"/>
    <property type="evidence" value="ECO:0007669"/>
    <property type="project" value="UniProtKB-KW"/>
</dbReference>
<dbReference type="SUPFAM" id="SSF55031">
    <property type="entry name" value="Bacterial exopeptidase dimerisation domain"/>
    <property type="match status" value="1"/>
</dbReference>
<dbReference type="AlphaFoldDB" id="A0A9D9DKN1"/>
<keyword evidence="4" id="KW-0862">Zinc</keyword>
<evidence type="ECO:0000259" key="6">
    <source>
        <dbReference type="Pfam" id="PF07687"/>
    </source>
</evidence>
<dbReference type="InterPro" id="IPR001261">
    <property type="entry name" value="ArgE/DapE_CS"/>
</dbReference>
<sequence>MEYTEKNLNAATGLLQSLVRIPSYTFDEGQIADFLERFLMEKSVGISPGYNVRRIKNNLLLYSREYSPNRKTLLFCAHIDTVKESENYTFDPFCGTLSDGRILGLGSNDDKGAATAAIFAFLYYMELHGKMKINVALALCAEEERGGDNGITAVVKELDELGVKPDWAVVCEPTNLEAAVAERGLLVIDATATGISGHAAREEGVNALYIAMDDIARLRDFRFEKISPLMGKVRLSVTQISCGTAHNVIPDKCTYTIDIRPTELYDNAEIVELLSRTVKSDLKARNLKNKSSATPQGCLLSEWAETAGIRKVVSPTTSDWGKISFPAMKIGPGKSERSHKADEFITVGELKGGMEKYIEIIDFINERGK</sequence>
<dbReference type="InterPro" id="IPR002933">
    <property type="entry name" value="Peptidase_M20"/>
</dbReference>
<dbReference type="PANTHER" id="PTHR43808">
    <property type="entry name" value="ACETYLORNITHINE DEACETYLASE"/>
    <property type="match status" value="1"/>
</dbReference>
<keyword evidence="3" id="KW-0378">Hydrolase</keyword>
<dbReference type="InterPro" id="IPR036264">
    <property type="entry name" value="Bact_exopeptidase_dim_dom"/>
</dbReference>
<dbReference type="PROSITE" id="PS00758">
    <property type="entry name" value="ARGE_DAPE_CPG2_1"/>
    <property type="match status" value="1"/>
</dbReference>
<keyword evidence="5" id="KW-0170">Cobalt</keyword>
<evidence type="ECO:0000256" key="1">
    <source>
        <dbReference type="ARBA" id="ARBA00001947"/>
    </source>
</evidence>
<evidence type="ECO:0000256" key="5">
    <source>
        <dbReference type="ARBA" id="ARBA00023285"/>
    </source>
</evidence>
<dbReference type="Pfam" id="PF07687">
    <property type="entry name" value="M20_dimer"/>
    <property type="match status" value="1"/>
</dbReference>
<keyword evidence="2" id="KW-0479">Metal-binding</keyword>
<organism evidence="7 8">
    <name type="scientific">Candidatus Egerieousia excrementavium</name>
    <dbReference type="NCBI Taxonomy" id="2840778"/>
    <lineage>
        <taxon>Bacteria</taxon>
        <taxon>Pseudomonadati</taxon>
        <taxon>Bacteroidota</taxon>
        <taxon>Bacteroidia</taxon>
        <taxon>Bacteroidales</taxon>
        <taxon>Candidatus Egerieousia</taxon>
    </lineage>
</organism>
<dbReference type="Pfam" id="PF01546">
    <property type="entry name" value="Peptidase_M20"/>
    <property type="match status" value="1"/>
</dbReference>